<evidence type="ECO:0000313" key="3">
    <source>
        <dbReference type="Proteomes" id="UP000825935"/>
    </source>
</evidence>
<dbReference type="Proteomes" id="UP000825935">
    <property type="component" value="Chromosome 1"/>
</dbReference>
<sequence length="229" mass="24910">MGAMEVVAYAGNGSGTITLSIPKTSAALRGSSCARVRLAQTRLLVLASQDASAGDVVAAAPEDSEEARVRVTDILRSSALETPSYSLISYANIQKAFKGEALSTPDHYAILGLAPGATYQEVETAFRLSCEALLQQGLEEEEIQKRLQILRDSHDILSSEKERRLYDWSLLQLSNSDGVYAWPYEADITQSECDSGPGMPPVDEEGVRKVQNFFLGWLALSVVLNLLIR</sequence>
<gene>
    <name evidence="2" type="ORF">KP509_01G130500</name>
</gene>
<dbReference type="Gene3D" id="1.10.287.110">
    <property type="entry name" value="DnaJ domain"/>
    <property type="match status" value="1"/>
</dbReference>
<accession>A0A8T2VHH2</accession>
<name>A0A8T2VHH2_CERRI</name>
<dbReference type="OrthoDB" id="2013770at2759"/>
<dbReference type="EMBL" id="CM035406">
    <property type="protein sequence ID" value="KAH7447977.1"/>
    <property type="molecule type" value="Genomic_DNA"/>
</dbReference>
<dbReference type="PANTHER" id="PTHR47726">
    <property type="entry name" value="NAD(P)H-QUINONE OXIDOREDUCTASE SUBUNIT U, CHLOROPLASTIC"/>
    <property type="match status" value="1"/>
</dbReference>
<dbReference type="GO" id="GO:0010598">
    <property type="term" value="C:NAD(P)H dehydrogenase complex (plastoquinone)"/>
    <property type="evidence" value="ECO:0007669"/>
    <property type="project" value="InterPro"/>
</dbReference>
<keyword evidence="3" id="KW-1185">Reference proteome</keyword>
<evidence type="ECO:0000259" key="1">
    <source>
        <dbReference type="PROSITE" id="PS50076"/>
    </source>
</evidence>
<reference evidence="2" key="1">
    <citation type="submission" date="2021-08" db="EMBL/GenBank/DDBJ databases">
        <title>WGS assembly of Ceratopteris richardii.</title>
        <authorList>
            <person name="Marchant D.B."/>
            <person name="Chen G."/>
            <person name="Jenkins J."/>
            <person name="Shu S."/>
            <person name="Leebens-Mack J."/>
            <person name="Grimwood J."/>
            <person name="Schmutz J."/>
            <person name="Soltis P."/>
            <person name="Soltis D."/>
            <person name="Chen Z.-H."/>
        </authorList>
    </citation>
    <scope>NUCLEOTIDE SEQUENCE</scope>
    <source>
        <strain evidence="2">Whitten #5841</strain>
        <tissue evidence="2">Leaf</tissue>
    </source>
</reference>
<dbReference type="PANTHER" id="PTHR47726:SF1">
    <property type="entry name" value="NAD(P)H-QUINONE OXIDOREDUCTASE SUBUNIT U, CHLOROPLASTIC"/>
    <property type="match status" value="1"/>
</dbReference>
<organism evidence="2 3">
    <name type="scientific">Ceratopteris richardii</name>
    <name type="common">Triangle waterfern</name>
    <dbReference type="NCBI Taxonomy" id="49495"/>
    <lineage>
        <taxon>Eukaryota</taxon>
        <taxon>Viridiplantae</taxon>
        <taxon>Streptophyta</taxon>
        <taxon>Embryophyta</taxon>
        <taxon>Tracheophyta</taxon>
        <taxon>Polypodiopsida</taxon>
        <taxon>Polypodiidae</taxon>
        <taxon>Polypodiales</taxon>
        <taxon>Pteridineae</taxon>
        <taxon>Pteridaceae</taxon>
        <taxon>Parkerioideae</taxon>
        <taxon>Ceratopteris</taxon>
    </lineage>
</organism>
<dbReference type="GO" id="GO:0009535">
    <property type="term" value="C:chloroplast thylakoid membrane"/>
    <property type="evidence" value="ECO:0007669"/>
    <property type="project" value="InterPro"/>
</dbReference>
<dbReference type="SUPFAM" id="SSF46565">
    <property type="entry name" value="Chaperone J-domain"/>
    <property type="match status" value="1"/>
</dbReference>
<comment type="caution">
    <text evidence="2">The sequence shown here is derived from an EMBL/GenBank/DDBJ whole genome shotgun (WGS) entry which is preliminary data.</text>
</comment>
<feature type="domain" description="J" evidence="1">
    <location>
        <begin position="106"/>
        <end position="170"/>
    </location>
</feature>
<dbReference type="InterPro" id="IPR036869">
    <property type="entry name" value="J_dom_sf"/>
</dbReference>
<dbReference type="OMA" id="PRNCSYD"/>
<dbReference type="InterPro" id="IPR001623">
    <property type="entry name" value="DnaJ_domain"/>
</dbReference>
<evidence type="ECO:0000313" key="2">
    <source>
        <dbReference type="EMBL" id="KAH7447977.1"/>
    </source>
</evidence>
<protein>
    <recommendedName>
        <fullName evidence="1">J domain-containing protein</fullName>
    </recommendedName>
</protein>
<proteinExistence type="predicted"/>
<dbReference type="PROSITE" id="PS50076">
    <property type="entry name" value="DNAJ_2"/>
    <property type="match status" value="1"/>
</dbReference>
<dbReference type="AlphaFoldDB" id="A0A8T2VHH2"/>
<dbReference type="InterPro" id="IPR044199">
    <property type="entry name" value="NdhU_chloroplastic"/>
</dbReference>